<dbReference type="Pfam" id="PF18569">
    <property type="entry name" value="Thioredoxin_16"/>
    <property type="match status" value="1"/>
</dbReference>
<comment type="subcellular location">
    <subcellularLocation>
        <location evidence="2">Cytoplasm</location>
        <location evidence="2">Cytosol</location>
    </subcellularLocation>
    <subcellularLocation>
        <location evidence="1">Nucleus</location>
    </subcellularLocation>
</comment>
<organism evidence="7 8">
    <name type="scientific">Glossina brevipalpis</name>
    <dbReference type="NCBI Taxonomy" id="37001"/>
    <lineage>
        <taxon>Eukaryota</taxon>
        <taxon>Metazoa</taxon>
        <taxon>Ecdysozoa</taxon>
        <taxon>Arthropoda</taxon>
        <taxon>Hexapoda</taxon>
        <taxon>Insecta</taxon>
        <taxon>Pterygota</taxon>
        <taxon>Neoptera</taxon>
        <taxon>Endopterygota</taxon>
        <taxon>Diptera</taxon>
        <taxon>Brachycera</taxon>
        <taxon>Muscomorpha</taxon>
        <taxon>Hippoboscoidea</taxon>
        <taxon>Glossinidae</taxon>
        <taxon>Glossina</taxon>
    </lineage>
</organism>
<evidence type="ECO:0000256" key="3">
    <source>
        <dbReference type="ARBA" id="ARBA00022490"/>
    </source>
</evidence>
<name>A0A1A9WHZ6_9MUSC</name>
<evidence type="ECO:0000256" key="1">
    <source>
        <dbReference type="ARBA" id="ARBA00004123"/>
    </source>
</evidence>
<dbReference type="EnsemblMetazoa" id="GBRI020484-RA">
    <property type="protein sequence ID" value="GBRI020484-PA"/>
    <property type="gene ID" value="GBRI020484"/>
</dbReference>
<dbReference type="PANTHER" id="PTHR13438:SF2">
    <property type="entry name" value="AMINOACYL TRNA SYNTHASE COMPLEX-INTERACTING MULTIFUNCTIONAL PROTEIN 2"/>
    <property type="match status" value="1"/>
</dbReference>
<protein>
    <recommendedName>
        <fullName evidence="6">AIMP2 thioredoxin-like domain-containing protein</fullName>
    </recommendedName>
</protein>
<evidence type="ECO:0000256" key="4">
    <source>
        <dbReference type="ARBA" id="ARBA00022917"/>
    </source>
</evidence>
<evidence type="ECO:0000256" key="5">
    <source>
        <dbReference type="ARBA" id="ARBA00023242"/>
    </source>
</evidence>
<dbReference type="VEuPathDB" id="VectorBase:GBRI020484"/>
<dbReference type="STRING" id="37001.A0A1A9WHZ6"/>
<dbReference type="CDD" id="cd00299">
    <property type="entry name" value="GST_C_family"/>
    <property type="match status" value="1"/>
</dbReference>
<evidence type="ECO:0000313" key="7">
    <source>
        <dbReference type="EnsemblMetazoa" id="GBRI020484-PA"/>
    </source>
</evidence>
<accession>A0A1A9WHZ6</accession>
<dbReference type="GO" id="GO:0017101">
    <property type="term" value="C:aminoacyl-tRNA synthetase multienzyme complex"/>
    <property type="evidence" value="ECO:0007669"/>
    <property type="project" value="InterPro"/>
</dbReference>
<dbReference type="Proteomes" id="UP000091820">
    <property type="component" value="Unassembled WGS sequence"/>
</dbReference>
<dbReference type="InterPro" id="IPR041503">
    <property type="entry name" value="AIMP2_thioredoxin"/>
</dbReference>
<reference evidence="7" key="2">
    <citation type="submission" date="2020-05" db="UniProtKB">
        <authorList>
            <consortium name="EnsemblMetazoa"/>
        </authorList>
    </citation>
    <scope>IDENTIFICATION</scope>
    <source>
        <strain evidence="7">IAEA</strain>
    </source>
</reference>
<dbReference type="AlphaFoldDB" id="A0A1A9WHZ6"/>
<dbReference type="GO" id="GO:0006412">
    <property type="term" value="P:translation"/>
    <property type="evidence" value="ECO:0007669"/>
    <property type="project" value="UniProtKB-KW"/>
</dbReference>
<keyword evidence="5" id="KW-0539">Nucleus</keyword>
<dbReference type="Gene3D" id="1.20.1050.130">
    <property type="match status" value="1"/>
</dbReference>
<evidence type="ECO:0000313" key="8">
    <source>
        <dbReference type="Proteomes" id="UP000091820"/>
    </source>
</evidence>
<reference evidence="8" key="1">
    <citation type="submission" date="2014-03" db="EMBL/GenBank/DDBJ databases">
        <authorList>
            <person name="Aksoy S."/>
            <person name="Warren W."/>
            <person name="Wilson R.K."/>
        </authorList>
    </citation>
    <scope>NUCLEOTIDE SEQUENCE [LARGE SCALE GENOMIC DNA]</scope>
    <source>
        <strain evidence="8">IAEA</strain>
    </source>
</reference>
<evidence type="ECO:0000259" key="6">
    <source>
        <dbReference type="Pfam" id="PF18569"/>
    </source>
</evidence>
<dbReference type="PANTHER" id="PTHR13438">
    <property type="entry name" value="AMINOACYL TRNA SYNTHASE COMPLEX-INTERACTING MULTIFUNCTIONAL PROTEIN"/>
    <property type="match status" value="1"/>
</dbReference>
<evidence type="ECO:0000256" key="2">
    <source>
        <dbReference type="ARBA" id="ARBA00004514"/>
    </source>
</evidence>
<keyword evidence="3" id="KW-0963">Cytoplasm</keyword>
<keyword evidence="4" id="KW-0648">Protein biosynthesis</keyword>
<feature type="domain" description="AIMP2 thioredoxin-like" evidence="6">
    <location>
        <begin position="96"/>
        <end position="186"/>
    </location>
</feature>
<keyword evidence="8" id="KW-1185">Reference proteome</keyword>
<dbReference type="InterPro" id="IPR042360">
    <property type="entry name" value="AIMP2"/>
</dbReference>
<proteinExistence type="predicted"/>
<dbReference type="GO" id="GO:0005634">
    <property type="term" value="C:nucleus"/>
    <property type="evidence" value="ECO:0007669"/>
    <property type="project" value="UniProtKB-SubCell"/>
</dbReference>
<dbReference type="GO" id="GO:0005829">
    <property type="term" value="C:cytosol"/>
    <property type="evidence" value="ECO:0007669"/>
    <property type="project" value="UniProtKB-SubCell"/>
</dbReference>
<dbReference type="SUPFAM" id="SSF47616">
    <property type="entry name" value="GST C-terminal domain-like"/>
    <property type="match status" value="1"/>
</dbReference>
<dbReference type="InterPro" id="IPR036282">
    <property type="entry name" value="Glutathione-S-Trfase_C_sf"/>
</dbReference>
<sequence length="295" mass="33493">MYEMKTLLPQFDIQLPTCMYEMKSLTAVNSMEISDDDAQAVILRQEKILIQLNDLKAQLADIRVSLGLNERGPRSSHMAQSSSVANVLNGGLREESLYDIVINGHPKFIPYALLALKNAWKDLYTLDVKTFTHSTVSDIGIEAKDFEQALKLMTVNALNPKININLIWKNCEHTEMISSPTMYVPIYGEVNIIRYLGRVGPREYRYEDSPLCNEIDAVLDVCYQLLRCTTPKNKTKMLIALHNRLQNQQYFGGSTMSVADIGVYSSLKRMPDITDKDLTPVLLEWRNRAAKVTLI</sequence>